<dbReference type="Gene3D" id="3.30.70.270">
    <property type="match status" value="1"/>
</dbReference>
<dbReference type="NCBIfam" id="TIGR00254">
    <property type="entry name" value="GGDEF"/>
    <property type="match status" value="1"/>
</dbReference>
<comment type="caution">
    <text evidence="4">The sequence shown here is derived from an EMBL/GenBank/DDBJ whole genome shotgun (WGS) entry which is preliminary data.</text>
</comment>
<dbReference type="InterPro" id="IPR029787">
    <property type="entry name" value="Nucleotide_cyclase"/>
</dbReference>
<evidence type="ECO:0000259" key="3">
    <source>
        <dbReference type="PROSITE" id="PS50887"/>
    </source>
</evidence>
<dbReference type="CDD" id="cd01949">
    <property type="entry name" value="GGDEF"/>
    <property type="match status" value="1"/>
</dbReference>
<feature type="domain" description="GGDEF" evidence="3">
    <location>
        <begin position="135"/>
        <end position="271"/>
    </location>
</feature>
<evidence type="ECO:0000256" key="1">
    <source>
        <dbReference type="ARBA" id="ARBA00012528"/>
    </source>
</evidence>
<dbReference type="InterPro" id="IPR050469">
    <property type="entry name" value="Diguanylate_Cyclase"/>
</dbReference>
<dbReference type="Proteomes" id="UP000624419">
    <property type="component" value="Unassembled WGS sequence"/>
</dbReference>
<evidence type="ECO:0000313" key="4">
    <source>
        <dbReference type="EMBL" id="MBD3586775.1"/>
    </source>
</evidence>
<dbReference type="RefSeq" id="WP_191025974.1">
    <property type="nucleotide sequence ID" value="NZ_JABBXD010000008.1"/>
</dbReference>
<gene>
    <name evidence="4" type="ORF">HHX48_13590</name>
</gene>
<dbReference type="EMBL" id="JABBXD010000008">
    <property type="protein sequence ID" value="MBD3586775.1"/>
    <property type="molecule type" value="Genomic_DNA"/>
</dbReference>
<organism evidence="4 5">
    <name type="scientific">Salinimonas profundi</name>
    <dbReference type="NCBI Taxonomy" id="2729140"/>
    <lineage>
        <taxon>Bacteria</taxon>
        <taxon>Pseudomonadati</taxon>
        <taxon>Pseudomonadota</taxon>
        <taxon>Gammaproteobacteria</taxon>
        <taxon>Alteromonadales</taxon>
        <taxon>Alteromonadaceae</taxon>
        <taxon>Alteromonas/Salinimonas group</taxon>
        <taxon>Salinimonas</taxon>
    </lineage>
</organism>
<dbReference type="SUPFAM" id="SSF55073">
    <property type="entry name" value="Nucleotide cyclase"/>
    <property type="match status" value="1"/>
</dbReference>
<evidence type="ECO:0000313" key="5">
    <source>
        <dbReference type="Proteomes" id="UP000624419"/>
    </source>
</evidence>
<accession>A0ABR8LRK8</accession>
<dbReference type="PANTHER" id="PTHR45138:SF9">
    <property type="entry name" value="DIGUANYLATE CYCLASE DGCM-RELATED"/>
    <property type="match status" value="1"/>
</dbReference>
<dbReference type="EC" id="2.7.7.65" evidence="1"/>
<dbReference type="SMART" id="SM00267">
    <property type="entry name" value="GGDEF"/>
    <property type="match status" value="1"/>
</dbReference>
<evidence type="ECO:0000256" key="2">
    <source>
        <dbReference type="ARBA" id="ARBA00034247"/>
    </source>
</evidence>
<keyword evidence="5" id="KW-1185">Reference proteome</keyword>
<reference evidence="4 5" key="1">
    <citation type="submission" date="2020-04" db="EMBL/GenBank/DDBJ databases">
        <title>Salinimonas sp. HHU 13199.</title>
        <authorList>
            <person name="Cui X."/>
            <person name="Zhang D."/>
        </authorList>
    </citation>
    <scope>NUCLEOTIDE SEQUENCE [LARGE SCALE GENOMIC DNA]</scope>
    <source>
        <strain evidence="4 5">HHU 13199</strain>
    </source>
</reference>
<sequence length="306" mass="34078">MISKYDAYLVGHYGMQNCGDDALLLASLYGAQSVLGCQKMLVSSYDKTLPSGFSTDITTLYEKPAFKGQNRLTHYISAARSKRVIFGGGSMLRTASDINQKRHMMALSSKAKSMALVVGIEPFVYLNDELAREERELGIILLDIDDFKKLNDTFGHEHGDRCLKAVAQAVSINCKRPGDRVIRFGGEEFLVMLPRTGEKGVRRIAEDIVNSVAKIQLAYSDNVISRVTVSVGATWRDNMNGQELDEMIHEADMAMYSSKRAGKNRFTLAPPKSVGERKKYRCRPVMQGNFINSVAKNRAILAKHKL</sequence>
<dbReference type="PANTHER" id="PTHR45138">
    <property type="entry name" value="REGULATORY COMPONENTS OF SENSORY TRANSDUCTION SYSTEM"/>
    <property type="match status" value="1"/>
</dbReference>
<proteinExistence type="predicted"/>
<dbReference type="InterPro" id="IPR000160">
    <property type="entry name" value="GGDEF_dom"/>
</dbReference>
<name>A0ABR8LRK8_9ALTE</name>
<comment type="catalytic activity">
    <reaction evidence="2">
        <text>2 GTP = 3',3'-c-di-GMP + 2 diphosphate</text>
        <dbReference type="Rhea" id="RHEA:24898"/>
        <dbReference type="ChEBI" id="CHEBI:33019"/>
        <dbReference type="ChEBI" id="CHEBI:37565"/>
        <dbReference type="ChEBI" id="CHEBI:58805"/>
        <dbReference type="EC" id="2.7.7.65"/>
    </reaction>
</comment>
<dbReference type="InterPro" id="IPR043128">
    <property type="entry name" value="Rev_trsase/Diguanyl_cyclase"/>
</dbReference>
<dbReference type="PROSITE" id="PS50887">
    <property type="entry name" value="GGDEF"/>
    <property type="match status" value="1"/>
</dbReference>
<protein>
    <recommendedName>
        <fullName evidence="1">diguanylate cyclase</fullName>
        <ecNumber evidence="1">2.7.7.65</ecNumber>
    </recommendedName>
</protein>
<dbReference type="Pfam" id="PF00990">
    <property type="entry name" value="GGDEF"/>
    <property type="match status" value="1"/>
</dbReference>